<dbReference type="PROSITE" id="PS51032">
    <property type="entry name" value="AP2_ERF"/>
    <property type="match status" value="1"/>
</dbReference>
<keyword evidence="3" id="KW-0805">Transcription regulation</keyword>
<evidence type="ECO:0000256" key="4">
    <source>
        <dbReference type="ARBA" id="ARBA00023125"/>
    </source>
</evidence>
<dbReference type="KEGG" id="qsa:O6P43_023972"/>
<dbReference type="Gene3D" id="3.30.730.10">
    <property type="entry name" value="AP2/ERF domain"/>
    <property type="match status" value="1"/>
</dbReference>
<proteinExistence type="inferred from homology"/>
<dbReference type="CDD" id="cd00018">
    <property type="entry name" value="AP2"/>
    <property type="match status" value="1"/>
</dbReference>
<keyword evidence="4" id="KW-0238">DNA-binding</keyword>
<comment type="similarity">
    <text evidence="8">Belongs to the AP2/ERF transcription factor family. ERF subfamily.</text>
</comment>
<dbReference type="GO" id="GO:0000976">
    <property type="term" value="F:transcription cis-regulatory region binding"/>
    <property type="evidence" value="ECO:0007669"/>
    <property type="project" value="UniProtKB-ARBA"/>
</dbReference>
<evidence type="ECO:0000256" key="5">
    <source>
        <dbReference type="ARBA" id="ARBA00023159"/>
    </source>
</evidence>
<dbReference type="Proteomes" id="UP001163823">
    <property type="component" value="Chromosome 9"/>
</dbReference>
<evidence type="ECO:0000256" key="1">
    <source>
        <dbReference type="ARBA" id="ARBA00004123"/>
    </source>
</evidence>
<dbReference type="PRINTS" id="PR00367">
    <property type="entry name" value="ETHRSPELEMNT"/>
</dbReference>
<dbReference type="GO" id="GO:0005634">
    <property type="term" value="C:nucleus"/>
    <property type="evidence" value="ECO:0007669"/>
    <property type="project" value="UniProtKB-SubCell"/>
</dbReference>
<organism evidence="10 11">
    <name type="scientific">Quillaja saponaria</name>
    <name type="common">Soap bark tree</name>
    <dbReference type="NCBI Taxonomy" id="32244"/>
    <lineage>
        <taxon>Eukaryota</taxon>
        <taxon>Viridiplantae</taxon>
        <taxon>Streptophyta</taxon>
        <taxon>Embryophyta</taxon>
        <taxon>Tracheophyta</taxon>
        <taxon>Spermatophyta</taxon>
        <taxon>Magnoliopsida</taxon>
        <taxon>eudicotyledons</taxon>
        <taxon>Gunneridae</taxon>
        <taxon>Pentapetalae</taxon>
        <taxon>rosids</taxon>
        <taxon>fabids</taxon>
        <taxon>Fabales</taxon>
        <taxon>Quillajaceae</taxon>
        <taxon>Quillaja</taxon>
    </lineage>
</organism>
<keyword evidence="5" id="KW-0010">Activator</keyword>
<dbReference type="PANTHER" id="PTHR31657">
    <property type="entry name" value="ETHYLENE-RESPONSIVE TRANSCRIPTION FACTOR ERF061"/>
    <property type="match status" value="1"/>
</dbReference>
<reference evidence="10" key="1">
    <citation type="journal article" date="2023" name="Science">
        <title>Elucidation of the pathway for biosynthesis of saponin adjuvants from the soapbark tree.</title>
        <authorList>
            <person name="Reed J."/>
            <person name="Orme A."/>
            <person name="El-Demerdash A."/>
            <person name="Owen C."/>
            <person name="Martin L.B.B."/>
            <person name="Misra R.C."/>
            <person name="Kikuchi S."/>
            <person name="Rejzek M."/>
            <person name="Martin A.C."/>
            <person name="Harkess A."/>
            <person name="Leebens-Mack J."/>
            <person name="Louveau T."/>
            <person name="Stephenson M.J."/>
            <person name="Osbourn A."/>
        </authorList>
    </citation>
    <scope>NUCLEOTIDE SEQUENCE</scope>
    <source>
        <strain evidence="10">S10</strain>
    </source>
</reference>
<feature type="domain" description="AP2/ERF" evidence="9">
    <location>
        <begin position="95"/>
        <end position="152"/>
    </location>
</feature>
<dbReference type="EMBL" id="JARAOO010000009">
    <property type="protein sequence ID" value="KAJ7957706.1"/>
    <property type="molecule type" value="Genomic_DNA"/>
</dbReference>
<evidence type="ECO:0000313" key="10">
    <source>
        <dbReference type="EMBL" id="KAJ7957706.1"/>
    </source>
</evidence>
<dbReference type="PANTHER" id="PTHR31657:SF40">
    <property type="entry name" value="ETHYLENE-RESPONSIVE TRANSCRIPTION FACTOR ERF062"/>
    <property type="match status" value="1"/>
</dbReference>
<comment type="caution">
    <text evidence="10">The sequence shown here is derived from an EMBL/GenBank/DDBJ whole genome shotgun (WGS) entry which is preliminary data.</text>
</comment>
<evidence type="ECO:0000259" key="9">
    <source>
        <dbReference type="PROSITE" id="PS51032"/>
    </source>
</evidence>
<evidence type="ECO:0000313" key="11">
    <source>
        <dbReference type="Proteomes" id="UP001163823"/>
    </source>
</evidence>
<dbReference type="InterPro" id="IPR001471">
    <property type="entry name" value="AP2/ERF_dom"/>
</dbReference>
<dbReference type="InterPro" id="IPR036955">
    <property type="entry name" value="AP2/ERF_dom_sf"/>
</dbReference>
<dbReference type="SUPFAM" id="SSF54171">
    <property type="entry name" value="DNA-binding domain"/>
    <property type="match status" value="1"/>
</dbReference>
<evidence type="ECO:0000256" key="7">
    <source>
        <dbReference type="ARBA" id="ARBA00023242"/>
    </source>
</evidence>
<dbReference type="GO" id="GO:0003700">
    <property type="term" value="F:DNA-binding transcription factor activity"/>
    <property type="evidence" value="ECO:0007669"/>
    <property type="project" value="InterPro"/>
</dbReference>
<dbReference type="SMART" id="SM00380">
    <property type="entry name" value="AP2"/>
    <property type="match status" value="1"/>
</dbReference>
<evidence type="ECO:0000256" key="6">
    <source>
        <dbReference type="ARBA" id="ARBA00023163"/>
    </source>
</evidence>
<comment type="subcellular location">
    <subcellularLocation>
        <location evidence="1">Nucleus</location>
    </subcellularLocation>
</comment>
<protein>
    <submittedName>
        <fullName evidence="10">Ethylene-responsive transcription factor</fullName>
    </submittedName>
</protein>
<dbReference type="FunFam" id="3.30.730.10:FF:000001">
    <property type="entry name" value="Ethylene-responsive transcription factor 2"/>
    <property type="match status" value="1"/>
</dbReference>
<keyword evidence="11" id="KW-1185">Reference proteome</keyword>
<evidence type="ECO:0000256" key="2">
    <source>
        <dbReference type="ARBA" id="ARBA00022745"/>
    </source>
</evidence>
<sequence>MSKFPNLTLFLQEPNVLASSIPLSQPGQKEDHCPPAGSDWLNISQNLTNYSSKCFSHYWLSTTKTQPMKYNGRRIVQNPKTNISSISLSPGKLNHFRGVRQRHWGKWVAEIRLPRNRTRVWLGTFDKAEDAAIAYDTAAYMLRGEYAQLNFPELKNQIKENSLNGSTAALLHAKLQAIAQQGISSPESHKQPTNQPRPVLLKNHLADNTKMEGVNQNWARKELPFVLETKVGSDMMVESERTGQETLPDADAVQLSRMPSLDMDMIWDALLVSDS</sequence>
<evidence type="ECO:0000256" key="8">
    <source>
        <dbReference type="ARBA" id="ARBA00024343"/>
    </source>
</evidence>
<keyword evidence="6" id="KW-0804">Transcription</keyword>
<dbReference type="AlphaFoldDB" id="A0AAD7LHZ0"/>
<dbReference type="InterPro" id="IPR016177">
    <property type="entry name" value="DNA-bd_dom_sf"/>
</dbReference>
<keyword evidence="2" id="KW-0936">Ethylene signaling pathway</keyword>
<dbReference type="GO" id="GO:0009873">
    <property type="term" value="P:ethylene-activated signaling pathway"/>
    <property type="evidence" value="ECO:0007669"/>
    <property type="project" value="UniProtKB-KW"/>
</dbReference>
<accession>A0AAD7LHZ0</accession>
<keyword evidence="7" id="KW-0539">Nucleus</keyword>
<gene>
    <name evidence="10" type="ORF">O6P43_023972</name>
</gene>
<dbReference type="Pfam" id="PF00847">
    <property type="entry name" value="AP2"/>
    <property type="match status" value="1"/>
</dbReference>
<dbReference type="InterPro" id="IPR051758">
    <property type="entry name" value="ERF/AP2-like"/>
</dbReference>
<evidence type="ECO:0000256" key="3">
    <source>
        <dbReference type="ARBA" id="ARBA00023015"/>
    </source>
</evidence>
<name>A0AAD7LHZ0_QUISA</name>